<evidence type="ECO:0000259" key="11">
    <source>
        <dbReference type="SMART" id="SM00478"/>
    </source>
</evidence>
<keyword evidence="10" id="KW-0238">DNA-binding</keyword>
<comment type="function">
    <text evidence="10">DNA repair enzyme that has both DNA N-glycosylase activity and AP-lyase activity. The DNA N-glycosylase activity releases various damaged pyrimidines from DNA by cleaving the N-glycosidic bond, leaving an AP (apurinic/apyrimidinic) site. The AP-lyase activity cleaves the phosphodiester bond 3' to the AP site by a beta-elimination, leaving a 3'-terminal unsaturated sugar and a product with a terminal 5'-phosphate.</text>
</comment>
<dbReference type="AlphaFoldDB" id="A0A1F4XJM5"/>
<dbReference type="SUPFAM" id="SSF48150">
    <property type="entry name" value="DNA-glycosylase"/>
    <property type="match status" value="1"/>
</dbReference>
<evidence type="ECO:0000256" key="7">
    <source>
        <dbReference type="ARBA" id="ARBA00023014"/>
    </source>
</evidence>
<dbReference type="InterPro" id="IPR023170">
    <property type="entry name" value="HhH_base_excis_C"/>
</dbReference>
<feature type="domain" description="HhH-GPD" evidence="11">
    <location>
        <begin position="40"/>
        <end position="188"/>
    </location>
</feature>
<comment type="cofactor">
    <cofactor evidence="10">
        <name>[4Fe-4S] cluster</name>
        <dbReference type="ChEBI" id="CHEBI:49883"/>
    </cofactor>
    <text evidence="10">Binds 1 [4Fe-4S] cluster.</text>
</comment>
<evidence type="ECO:0000256" key="6">
    <source>
        <dbReference type="ARBA" id="ARBA00023004"/>
    </source>
</evidence>
<dbReference type="SMART" id="SM00478">
    <property type="entry name" value="ENDO3c"/>
    <property type="match status" value="1"/>
</dbReference>
<dbReference type="EMBL" id="MEWS01000029">
    <property type="protein sequence ID" value="OGC81877.1"/>
    <property type="molecule type" value="Genomic_DNA"/>
</dbReference>
<feature type="binding site" evidence="10">
    <location>
        <position position="190"/>
    </location>
    <ligand>
        <name>[4Fe-4S] cluster</name>
        <dbReference type="ChEBI" id="CHEBI:49883"/>
    </ligand>
</feature>
<evidence type="ECO:0000313" key="12">
    <source>
        <dbReference type="EMBL" id="OGC81877.1"/>
    </source>
</evidence>
<organism evidence="12 13">
    <name type="scientific">Candidatus Abawacabacteria bacterium RIFCSPHIGHO2_01_FULL_46_8</name>
    <dbReference type="NCBI Taxonomy" id="1817815"/>
    <lineage>
        <taxon>Bacteria</taxon>
        <taxon>Candidatus Abawacaibacteriota</taxon>
    </lineage>
</organism>
<evidence type="ECO:0000256" key="9">
    <source>
        <dbReference type="ARBA" id="ARBA00023295"/>
    </source>
</evidence>
<dbReference type="Gene3D" id="1.10.1670.10">
    <property type="entry name" value="Helix-hairpin-Helix base-excision DNA repair enzymes (C-terminal)"/>
    <property type="match status" value="1"/>
</dbReference>
<evidence type="ECO:0000256" key="4">
    <source>
        <dbReference type="ARBA" id="ARBA00022763"/>
    </source>
</evidence>
<keyword evidence="12" id="KW-0255">Endonuclease</keyword>
<dbReference type="GO" id="GO:0051539">
    <property type="term" value="F:4 iron, 4 sulfur cluster binding"/>
    <property type="evidence" value="ECO:0007669"/>
    <property type="project" value="UniProtKB-UniRule"/>
</dbReference>
<dbReference type="InterPro" id="IPR003265">
    <property type="entry name" value="HhH-GPD_domain"/>
</dbReference>
<feature type="binding site" evidence="10">
    <location>
        <position position="197"/>
    </location>
    <ligand>
        <name>[4Fe-4S] cluster</name>
        <dbReference type="ChEBI" id="CHEBI:49883"/>
    </ligand>
</feature>
<keyword evidence="10" id="KW-0456">Lyase</keyword>
<dbReference type="PANTHER" id="PTHR10359">
    <property type="entry name" value="A/G-SPECIFIC ADENINE GLYCOSYLASE/ENDONUCLEASE III"/>
    <property type="match status" value="1"/>
</dbReference>
<dbReference type="PANTHER" id="PTHR10359:SF18">
    <property type="entry name" value="ENDONUCLEASE III"/>
    <property type="match status" value="1"/>
</dbReference>
<evidence type="ECO:0000313" key="13">
    <source>
        <dbReference type="Proteomes" id="UP000177521"/>
    </source>
</evidence>
<sequence length="223" mass="25252">MDKKTRAGKILLALKKVYTVNYDDFLHWSKPLELLVATVLAAQCTDKRVNMVTPHLFKKYQQAADYAQADLKTLEQEVRSTGFYRNKAKSLKGIGQVLLDKFKGEVPQTMADLLQLPGVAHKTANLIMGKAFHKNTGVAVDTHVTRLSHRFQLTEAKTQQGIERELNKLYPAKAYLDVNEYYILHGRAVCKAPKPKCPDCMITDLCPAYAGYMKQYYPQLLAK</sequence>
<reference evidence="12 13" key="1">
    <citation type="journal article" date="2016" name="Nat. Commun.">
        <title>Thousands of microbial genomes shed light on interconnected biogeochemical processes in an aquifer system.</title>
        <authorList>
            <person name="Anantharaman K."/>
            <person name="Brown C.T."/>
            <person name="Hug L.A."/>
            <person name="Sharon I."/>
            <person name="Castelle C.J."/>
            <person name="Probst A.J."/>
            <person name="Thomas B.C."/>
            <person name="Singh A."/>
            <person name="Wilkins M.J."/>
            <person name="Karaoz U."/>
            <person name="Brodie E.L."/>
            <person name="Williams K.H."/>
            <person name="Hubbard S.S."/>
            <person name="Banfield J.F."/>
        </authorList>
    </citation>
    <scope>NUCLEOTIDE SEQUENCE [LARGE SCALE GENOMIC DNA]</scope>
</reference>
<dbReference type="FunFam" id="1.10.340.30:FF:000001">
    <property type="entry name" value="Endonuclease III"/>
    <property type="match status" value="1"/>
</dbReference>
<keyword evidence="8 10" id="KW-0234">DNA repair</keyword>
<keyword evidence="12" id="KW-0540">Nuclease</keyword>
<proteinExistence type="inferred from homology"/>
<dbReference type="InterPro" id="IPR005759">
    <property type="entry name" value="Nth"/>
</dbReference>
<evidence type="ECO:0000256" key="8">
    <source>
        <dbReference type="ARBA" id="ARBA00023204"/>
    </source>
</evidence>
<dbReference type="HAMAP" id="MF_00942">
    <property type="entry name" value="Nth"/>
    <property type="match status" value="1"/>
</dbReference>
<accession>A0A1F4XJM5</accession>
<keyword evidence="5 10" id="KW-0378">Hydrolase</keyword>
<comment type="catalytic activity">
    <reaction evidence="10">
        <text>2'-deoxyribonucleotide-(2'-deoxyribose 5'-phosphate)-2'-deoxyribonucleotide-DNA = a 3'-end 2'-deoxyribonucleotide-(2,3-dehydro-2,3-deoxyribose 5'-phosphate)-DNA + a 5'-end 5'-phospho-2'-deoxyribonucleoside-DNA + H(+)</text>
        <dbReference type="Rhea" id="RHEA:66592"/>
        <dbReference type="Rhea" id="RHEA-COMP:13180"/>
        <dbReference type="Rhea" id="RHEA-COMP:16897"/>
        <dbReference type="Rhea" id="RHEA-COMP:17067"/>
        <dbReference type="ChEBI" id="CHEBI:15378"/>
        <dbReference type="ChEBI" id="CHEBI:136412"/>
        <dbReference type="ChEBI" id="CHEBI:157695"/>
        <dbReference type="ChEBI" id="CHEBI:167181"/>
        <dbReference type="EC" id="4.2.99.18"/>
    </reaction>
</comment>
<name>A0A1F4XJM5_9BACT</name>
<dbReference type="InterPro" id="IPR004035">
    <property type="entry name" value="Endouclease-III_FeS-bd_BS"/>
</dbReference>
<feature type="binding site" evidence="10">
    <location>
        <position position="206"/>
    </location>
    <ligand>
        <name>[4Fe-4S] cluster</name>
        <dbReference type="ChEBI" id="CHEBI:49883"/>
    </ligand>
</feature>
<gene>
    <name evidence="10" type="primary">nth</name>
    <name evidence="12" type="ORF">A2788_01920</name>
</gene>
<dbReference type="Pfam" id="PF00730">
    <property type="entry name" value="HhH-GPD"/>
    <property type="match status" value="1"/>
</dbReference>
<keyword evidence="3 10" id="KW-0479">Metal-binding</keyword>
<dbReference type="GO" id="GO:0006285">
    <property type="term" value="P:base-excision repair, AP site formation"/>
    <property type="evidence" value="ECO:0007669"/>
    <property type="project" value="TreeGrafter"/>
</dbReference>
<evidence type="ECO:0000256" key="1">
    <source>
        <dbReference type="ARBA" id="ARBA00008343"/>
    </source>
</evidence>
<keyword evidence="4 10" id="KW-0227">DNA damage</keyword>
<evidence type="ECO:0000256" key="3">
    <source>
        <dbReference type="ARBA" id="ARBA00022723"/>
    </source>
</evidence>
<dbReference type="GO" id="GO:0046872">
    <property type="term" value="F:metal ion binding"/>
    <property type="evidence" value="ECO:0007669"/>
    <property type="project" value="UniProtKB-KW"/>
</dbReference>
<dbReference type="GO" id="GO:0003677">
    <property type="term" value="F:DNA binding"/>
    <property type="evidence" value="ECO:0007669"/>
    <property type="project" value="UniProtKB-UniRule"/>
</dbReference>
<keyword evidence="7 10" id="KW-0411">Iron-sulfur</keyword>
<keyword evidence="6 10" id="KW-0408">Iron</keyword>
<dbReference type="Gene3D" id="1.10.340.30">
    <property type="entry name" value="Hypothetical protein, domain 2"/>
    <property type="match status" value="1"/>
</dbReference>
<dbReference type="PROSITE" id="PS00764">
    <property type="entry name" value="ENDONUCLEASE_III_1"/>
    <property type="match status" value="1"/>
</dbReference>
<dbReference type="Proteomes" id="UP000177521">
    <property type="component" value="Unassembled WGS sequence"/>
</dbReference>
<dbReference type="NCBIfam" id="TIGR01083">
    <property type="entry name" value="nth"/>
    <property type="match status" value="1"/>
</dbReference>
<protein>
    <recommendedName>
        <fullName evidence="10">Endonuclease III</fullName>
        <ecNumber evidence="10">4.2.99.18</ecNumber>
    </recommendedName>
    <alternativeName>
        <fullName evidence="10">DNA-(apurinic or apyrimidinic site) lyase</fullName>
    </alternativeName>
</protein>
<dbReference type="PIRSF" id="PIRSF001435">
    <property type="entry name" value="Nth"/>
    <property type="match status" value="1"/>
</dbReference>
<dbReference type="GO" id="GO:0019104">
    <property type="term" value="F:DNA N-glycosylase activity"/>
    <property type="evidence" value="ECO:0007669"/>
    <property type="project" value="UniProtKB-UniRule"/>
</dbReference>
<dbReference type="EC" id="4.2.99.18" evidence="10"/>
<comment type="caution">
    <text evidence="12">The sequence shown here is derived from an EMBL/GenBank/DDBJ whole genome shotgun (WGS) entry which is preliminary data.</text>
</comment>
<evidence type="ECO:0000256" key="5">
    <source>
        <dbReference type="ARBA" id="ARBA00022801"/>
    </source>
</evidence>
<dbReference type="CDD" id="cd00056">
    <property type="entry name" value="ENDO3c"/>
    <property type="match status" value="1"/>
</dbReference>
<evidence type="ECO:0000256" key="2">
    <source>
        <dbReference type="ARBA" id="ARBA00022485"/>
    </source>
</evidence>
<evidence type="ECO:0000256" key="10">
    <source>
        <dbReference type="HAMAP-Rule" id="MF_00942"/>
    </source>
</evidence>
<keyword evidence="2 10" id="KW-0004">4Fe-4S</keyword>
<dbReference type="GO" id="GO:0140078">
    <property type="term" value="F:class I DNA-(apurinic or apyrimidinic site) endonuclease activity"/>
    <property type="evidence" value="ECO:0007669"/>
    <property type="project" value="UniProtKB-EC"/>
</dbReference>
<feature type="binding site" evidence="10">
    <location>
        <position position="200"/>
    </location>
    <ligand>
        <name>[4Fe-4S] cluster</name>
        <dbReference type="ChEBI" id="CHEBI:49883"/>
    </ligand>
</feature>
<keyword evidence="9 10" id="KW-0326">Glycosidase</keyword>
<comment type="similarity">
    <text evidence="1 10">Belongs to the Nth/MutY family.</text>
</comment>
<dbReference type="InterPro" id="IPR011257">
    <property type="entry name" value="DNA_glycosylase"/>
</dbReference>